<comment type="caution">
    <text evidence="2">The sequence shown here is derived from an EMBL/GenBank/DDBJ whole genome shotgun (WGS) entry which is preliminary data.</text>
</comment>
<keyword evidence="1" id="KW-0472">Membrane</keyword>
<dbReference type="AlphaFoldDB" id="A0A8H7CWX9"/>
<feature type="transmembrane region" description="Helical" evidence="1">
    <location>
        <begin position="45"/>
        <end position="63"/>
    </location>
</feature>
<evidence type="ECO:0000313" key="3">
    <source>
        <dbReference type="Proteomes" id="UP000623467"/>
    </source>
</evidence>
<dbReference type="Proteomes" id="UP000623467">
    <property type="component" value="Unassembled WGS sequence"/>
</dbReference>
<name>A0A8H7CWX9_9AGAR</name>
<keyword evidence="1" id="KW-0812">Transmembrane</keyword>
<gene>
    <name evidence="2" type="ORF">MSAN_01547700</name>
</gene>
<accession>A0A8H7CWX9</accession>
<protein>
    <submittedName>
        <fullName evidence="2">Uncharacterized protein</fullName>
    </submittedName>
</protein>
<proteinExistence type="predicted"/>
<evidence type="ECO:0000313" key="2">
    <source>
        <dbReference type="EMBL" id="KAF7353574.1"/>
    </source>
</evidence>
<sequence length="269" mass="29447">MSSSSSIDYAAAFGMHSVAAAAVFAVLFFLLGCWFVRQFIKNTTYVYIILTLFCGMRGSILNLFIADQILFGVGFALLYSAYTLVLDRDVIAGGKPGTLFSLNLLRNPHLFRMALTACVVLGIIGTVNSTSSNPSDVSTGLTLRKASTAAFLVLTIVQVAQTIWFFPDHSSKNSLARRSWGDRHGRHLLIIISVLMLVRESFLTATINNSTKQNDERLWYPLVALPEVGAVVCYAVSGLVPTRKALKEAQEGALFYSTQGTSMRPLLYI</sequence>
<feature type="transmembrane region" description="Helical" evidence="1">
    <location>
        <begin position="69"/>
        <end position="86"/>
    </location>
</feature>
<organism evidence="2 3">
    <name type="scientific">Mycena sanguinolenta</name>
    <dbReference type="NCBI Taxonomy" id="230812"/>
    <lineage>
        <taxon>Eukaryota</taxon>
        <taxon>Fungi</taxon>
        <taxon>Dikarya</taxon>
        <taxon>Basidiomycota</taxon>
        <taxon>Agaricomycotina</taxon>
        <taxon>Agaricomycetes</taxon>
        <taxon>Agaricomycetidae</taxon>
        <taxon>Agaricales</taxon>
        <taxon>Marasmiineae</taxon>
        <taxon>Mycenaceae</taxon>
        <taxon>Mycena</taxon>
    </lineage>
</organism>
<evidence type="ECO:0000256" key="1">
    <source>
        <dbReference type="SAM" id="Phobius"/>
    </source>
</evidence>
<keyword evidence="1" id="KW-1133">Transmembrane helix</keyword>
<reference evidence="2" key="1">
    <citation type="submission" date="2020-05" db="EMBL/GenBank/DDBJ databases">
        <title>Mycena genomes resolve the evolution of fungal bioluminescence.</title>
        <authorList>
            <person name="Tsai I.J."/>
        </authorList>
    </citation>
    <scope>NUCLEOTIDE SEQUENCE</scope>
    <source>
        <strain evidence="2">160909Yilan</strain>
    </source>
</reference>
<dbReference type="OrthoDB" id="5389493at2759"/>
<feature type="transmembrane region" description="Helical" evidence="1">
    <location>
        <begin position="12"/>
        <end position="36"/>
    </location>
</feature>
<keyword evidence="3" id="KW-1185">Reference proteome</keyword>
<feature type="transmembrane region" description="Helical" evidence="1">
    <location>
        <begin position="188"/>
        <end position="207"/>
    </location>
</feature>
<feature type="transmembrane region" description="Helical" evidence="1">
    <location>
        <begin position="219"/>
        <end position="240"/>
    </location>
</feature>
<feature type="transmembrane region" description="Helical" evidence="1">
    <location>
        <begin position="110"/>
        <end position="128"/>
    </location>
</feature>
<feature type="transmembrane region" description="Helical" evidence="1">
    <location>
        <begin position="148"/>
        <end position="167"/>
    </location>
</feature>
<dbReference type="EMBL" id="JACAZH010000012">
    <property type="protein sequence ID" value="KAF7353574.1"/>
    <property type="molecule type" value="Genomic_DNA"/>
</dbReference>